<evidence type="ECO:0000313" key="2">
    <source>
        <dbReference type="EMBL" id="SFR55232.1"/>
    </source>
</evidence>
<reference evidence="3" key="1">
    <citation type="submission" date="2016-10" db="EMBL/GenBank/DDBJ databases">
        <authorList>
            <person name="Varghese N."/>
            <person name="Submissions S."/>
        </authorList>
    </citation>
    <scope>NUCLEOTIDE SEQUENCE [LARGE SCALE GENOMIC DNA]</scope>
    <source>
        <strain evidence="3">RD 26</strain>
    </source>
</reference>
<evidence type="ECO:0008006" key="4">
    <source>
        <dbReference type="Google" id="ProtNLM"/>
    </source>
</evidence>
<feature type="region of interest" description="Disordered" evidence="1">
    <location>
        <begin position="26"/>
        <end position="54"/>
    </location>
</feature>
<organism evidence="2 3">
    <name type="scientific">Halorubrum sodomense</name>
    <dbReference type="NCBI Taxonomy" id="35743"/>
    <lineage>
        <taxon>Archaea</taxon>
        <taxon>Methanobacteriati</taxon>
        <taxon>Methanobacteriota</taxon>
        <taxon>Stenosarchaea group</taxon>
        <taxon>Halobacteria</taxon>
        <taxon>Halobacteriales</taxon>
        <taxon>Haloferacaceae</taxon>
        <taxon>Halorubrum</taxon>
    </lineage>
</organism>
<evidence type="ECO:0000313" key="3">
    <source>
        <dbReference type="Proteomes" id="UP000198932"/>
    </source>
</evidence>
<dbReference type="Pfam" id="PF11376">
    <property type="entry name" value="DUF3179"/>
    <property type="match status" value="1"/>
</dbReference>
<dbReference type="InterPro" id="IPR021516">
    <property type="entry name" value="DUF3179"/>
</dbReference>
<dbReference type="RefSeq" id="WP_092923393.1">
    <property type="nucleotide sequence ID" value="NZ_FOYN01000004.1"/>
</dbReference>
<dbReference type="EMBL" id="FOYN01000004">
    <property type="protein sequence ID" value="SFR55232.1"/>
    <property type="molecule type" value="Genomic_DNA"/>
</dbReference>
<gene>
    <name evidence="2" type="ORF">SAMN04487937_2725</name>
</gene>
<keyword evidence="3" id="KW-1185">Reference proteome</keyword>
<dbReference type="STRING" id="35743.SAMN04487937_2725"/>
<name>A0A1I6HLA8_HALSD</name>
<dbReference type="PROSITE" id="PS51257">
    <property type="entry name" value="PROKAR_LIPOPROTEIN"/>
    <property type="match status" value="1"/>
</dbReference>
<sequence length="379" mass="40473">MVQIGRRSLLGALGVGMSSVSGCLGSSDAGAESGSIDGGSDGSTGSVAEGPPTVERSLPAAYTAEELAAASRSGGPPPDGIPAIEDPQFAEATDPPALLDDGDPVFGVVLDGEAKAYPQSVLVWHEIANDVIAGTPVSVTYCPLTGTAQGFHRGETTFGVSGQLINANLVMFDRATGARWPQMLATRITGDDPGDHLKEFRVVWTTWERWRSAHPETVVLTDDTGFARNYGSDPYGGYNPRSGYYADDSLLFPPLAEDDRLAPKTVVIGMRSANGAVAVRKETLREERIIEFDLDAVRHAAVYDGSLDTGYVYRPRDGAESDGTDGADLETATLSWEDGDVVVDGSVHAPDSLPFEREIAFDAMWFAWYGYYPMTDLHR</sequence>
<dbReference type="AlphaFoldDB" id="A0A1I6HLA8"/>
<feature type="compositionally biased region" description="Low complexity" evidence="1">
    <location>
        <begin position="26"/>
        <end position="35"/>
    </location>
</feature>
<protein>
    <recommendedName>
        <fullName evidence="4">DUF3179 domain-containing protein</fullName>
    </recommendedName>
</protein>
<dbReference type="OrthoDB" id="2731at2157"/>
<dbReference type="Proteomes" id="UP000198932">
    <property type="component" value="Unassembled WGS sequence"/>
</dbReference>
<evidence type="ECO:0000256" key="1">
    <source>
        <dbReference type="SAM" id="MobiDB-lite"/>
    </source>
</evidence>
<feature type="region of interest" description="Disordered" evidence="1">
    <location>
        <begin position="67"/>
        <end position="87"/>
    </location>
</feature>
<accession>A0A1I6HLA8</accession>
<proteinExistence type="predicted"/>